<dbReference type="InterPro" id="IPR009069">
    <property type="entry name" value="Cys_alpha_HP_mot_SF"/>
</dbReference>
<dbReference type="AlphaFoldDB" id="A0A6P7GWR8"/>
<protein>
    <submittedName>
        <fullName evidence="5">Coiled-coil-helix-coiled-coil-helix domain-containing protein 1</fullName>
    </submittedName>
</protein>
<dbReference type="GO" id="GO:0003723">
    <property type="term" value="F:RNA binding"/>
    <property type="evidence" value="ECO:0007669"/>
    <property type="project" value="TreeGrafter"/>
</dbReference>
<dbReference type="PANTHER" id="PTHR31278">
    <property type="entry name" value="CHCHD1"/>
    <property type="match status" value="1"/>
</dbReference>
<dbReference type="PROSITE" id="PS51808">
    <property type="entry name" value="CHCH"/>
    <property type="match status" value="1"/>
</dbReference>
<dbReference type="FunCoup" id="A0A6P7GWR8">
    <property type="interactions" value="1127"/>
</dbReference>
<evidence type="ECO:0000313" key="4">
    <source>
        <dbReference type="Proteomes" id="UP001652700"/>
    </source>
</evidence>
<organism evidence="5">
    <name type="scientific">Diabrotica virgifera virgifera</name>
    <name type="common">western corn rootworm</name>
    <dbReference type="NCBI Taxonomy" id="50390"/>
    <lineage>
        <taxon>Eukaryota</taxon>
        <taxon>Metazoa</taxon>
        <taxon>Ecdysozoa</taxon>
        <taxon>Arthropoda</taxon>
        <taxon>Hexapoda</taxon>
        <taxon>Insecta</taxon>
        <taxon>Pterygota</taxon>
        <taxon>Neoptera</taxon>
        <taxon>Endopterygota</taxon>
        <taxon>Coleoptera</taxon>
        <taxon>Polyphaga</taxon>
        <taxon>Cucujiformia</taxon>
        <taxon>Chrysomeloidea</taxon>
        <taxon>Chrysomelidae</taxon>
        <taxon>Galerucinae</taxon>
        <taxon>Diabroticina</taxon>
        <taxon>Diabroticites</taxon>
        <taxon>Diabrotica</taxon>
    </lineage>
</organism>
<dbReference type="GO" id="GO:0005654">
    <property type="term" value="C:nucleoplasm"/>
    <property type="evidence" value="ECO:0007669"/>
    <property type="project" value="TreeGrafter"/>
</dbReference>
<feature type="domain" description="CHCH" evidence="2">
    <location>
        <begin position="44"/>
        <end position="77"/>
    </location>
</feature>
<dbReference type="Proteomes" id="UP001652700">
    <property type="component" value="Unplaced"/>
</dbReference>
<dbReference type="RefSeq" id="XP_028153924.1">
    <property type="nucleotide sequence ID" value="XM_028298123.1"/>
</dbReference>
<evidence type="ECO:0000256" key="1">
    <source>
        <dbReference type="ARBA" id="ARBA00023157"/>
    </source>
</evidence>
<name>A0A6P7GWR8_DIAVI</name>
<sequence length="118" mass="13427">MKIFTSLFVARPIPKEPVPFKEILPLKLRSAVSGKGGKTSDVCCIYEMSVMFSCFKENEFNQSVCSKEIESFQKCYKGHLDTKKIKQQKEAKGVLIPGEKELSHKQLNTLLKKFPNVK</sequence>
<dbReference type="PANTHER" id="PTHR31278:SF2">
    <property type="entry name" value="SMALL RIBOSOMAL SUBUNIT PROTEIN MS37"/>
    <property type="match status" value="1"/>
</dbReference>
<evidence type="ECO:0000259" key="2">
    <source>
        <dbReference type="Pfam" id="PF06747"/>
    </source>
</evidence>
<dbReference type="GO" id="GO:0032543">
    <property type="term" value="P:mitochondrial translation"/>
    <property type="evidence" value="ECO:0007669"/>
    <property type="project" value="InterPro"/>
</dbReference>
<dbReference type="InterPro" id="IPR033620">
    <property type="entry name" value="Ribosomal_mS37_met"/>
</dbReference>
<dbReference type="OrthoDB" id="5825849at2759"/>
<accession>A0A6P7GWR8</accession>
<keyword evidence="4" id="KW-1185">Reference proteome</keyword>
<dbReference type="EnsemblMetazoa" id="XM_050650271.1">
    <property type="protein sequence ID" value="XP_050506228.1"/>
    <property type="gene ID" value="LOC126884330"/>
</dbReference>
<dbReference type="SUPFAM" id="SSF47072">
    <property type="entry name" value="Cysteine alpha-hairpin motif"/>
    <property type="match status" value="1"/>
</dbReference>
<proteinExistence type="predicted"/>
<reference evidence="5" key="1">
    <citation type="submission" date="2025-04" db="UniProtKB">
        <authorList>
            <consortium name="RefSeq"/>
        </authorList>
    </citation>
    <scope>IDENTIFICATION</scope>
    <source>
        <tissue evidence="5">Whole insect</tissue>
    </source>
</reference>
<evidence type="ECO:0000313" key="3">
    <source>
        <dbReference type="EnsemblMetazoa" id="XP_050506227.1"/>
    </source>
</evidence>
<dbReference type="EnsemblMetazoa" id="XM_050650270.1">
    <property type="protein sequence ID" value="XP_050506227.1"/>
    <property type="gene ID" value="LOC126884329"/>
</dbReference>
<gene>
    <name evidence="5" type="primary">LOC114347416</name>
</gene>
<dbReference type="Pfam" id="PF06747">
    <property type="entry name" value="CHCH"/>
    <property type="match status" value="1"/>
</dbReference>
<dbReference type="InParanoid" id="A0A6P7GWR8"/>
<dbReference type="GO" id="GO:0005761">
    <property type="term" value="C:mitochondrial ribosome"/>
    <property type="evidence" value="ECO:0007669"/>
    <property type="project" value="InterPro"/>
</dbReference>
<keyword evidence="1" id="KW-1015">Disulfide bond</keyword>
<reference evidence="3" key="2">
    <citation type="submission" date="2025-05" db="UniProtKB">
        <authorList>
            <consortium name="EnsemblMetazoa"/>
        </authorList>
    </citation>
    <scope>IDENTIFICATION</scope>
</reference>
<evidence type="ECO:0000313" key="5">
    <source>
        <dbReference type="RefSeq" id="XP_028153924.1"/>
    </source>
</evidence>
<dbReference type="InterPro" id="IPR010625">
    <property type="entry name" value="CHCH"/>
</dbReference>